<evidence type="ECO:0000256" key="7">
    <source>
        <dbReference type="SAM" id="Phobius"/>
    </source>
</evidence>
<reference evidence="10 11" key="1">
    <citation type="submission" date="2020-08" db="EMBL/GenBank/DDBJ databases">
        <title>Functional genomics of gut bacteria from endangered species of beetles.</title>
        <authorList>
            <person name="Carlos-Shanley C."/>
        </authorList>
    </citation>
    <scope>NUCLEOTIDE SEQUENCE [LARGE SCALE GENOMIC DNA]</scope>
    <source>
        <strain evidence="10 11">S00179</strain>
    </source>
</reference>
<evidence type="ECO:0000256" key="1">
    <source>
        <dbReference type="ARBA" id="ARBA00004651"/>
    </source>
</evidence>
<protein>
    <submittedName>
        <fullName evidence="10">Prepilin signal peptidase PulO-like enzyme (Type II secretory pathway)</fullName>
    </submittedName>
</protein>
<organism evidence="10 11">
    <name type="scientific">Pseudomonas nitroreducens</name>
    <dbReference type="NCBI Taxonomy" id="46680"/>
    <lineage>
        <taxon>Bacteria</taxon>
        <taxon>Pseudomonadati</taxon>
        <taxon>Pseudomonadota</taxon>
        <taxon>Gammaproteobacteria</taxon>
        <taxon>Pseudomonadales</taxon>
        <taxon>Pseudomonadaceae</taxon>
        <taxon>Pseudomonas</taxon>
    </lineage>
</organism>
<evidence type="ECO:0000259" key="8">
    <source>
        <dbReference type="Pfam" id="PF01478"/>
    </source>
</evidence>
<comment type="subcellular location">
    <subcellularLocation>
        <location evidence="1">Cell membrane</location>
        <topology evidence="1">Multi-pass membrane protein</topology>
    </subcellularLocation>
</comment>
<dbReference type="EMBL" id="JACHLI010000001">
    <property type="protein sequence ID" value="MBB4861317.1"/>
    <property type="molecule type" value="Genomic_DNA"/>
</dbReference>
<dbReference type="RefSeq" id="WP_184585588.1">
    <property type="nucleotide sequence ID" value="NZ_JACHLI010000001.1"/>
</dbReference>
<feature type="transmembrane region" description="Helical" evidence="7">
    <location>
        <begin position="225"/>
        <end position="249"/>
    </location>
</feature>
<feature type="domain" description="Prepilin type IV endopeptidase peptidase" evidence="8">
    <location>
        <begin position="146"/>
        <end position="249"/>
    </location>
</feature>
<feature type="domain" description="Prepilin peptidase A24 N-terminal" evidence="9">
    <location>
        <begin position="23"/>
        <end position="130"/>
    </location>
</feature>
<feature type="transmembrane region" description="Helical" evidence="7">
    <location>
        <begin position="192"/>
        <end position="213"/>
    </location>
</feature>
<evidence type="ECO:0000259" key="9">
    <source>
        <dbReference type="Pfam" id="PF06750"/>
    </source>
</evidence>
<dbReference type="GO" id="GO:0006465">
    <property type="term" value="P:signal peptide processing"/>
    <property type="evidence" value="ECO:0007669"/>
    <property type="project" value="TreeGrafter"/>
</dbReference>
<name>A0A7W7KEE5_PSENT</name>
<dbReference type="InterPro" id="IPR000045">
    <property type="entry name" value="Prepilin_IV_endopep_pep"/>
</dbReference>
<evidence type="ECO:0000256" key="2">
    <source>
        <dbReference type="ARBA" id="ARBA00005801"/>
    </source>
</evidence>
<dbReference type="Proteomes" id="UP000566995">
    <property type="component" value="Unassembled WGS sequence"/>
</dbReference>
<feature type="transmembrane region" description="Helical" evidence="7">
    <location>
        <begin position="167"/>
        <end position="186"/>
    </location>
</feature>
<dbReference type="Pfam" id="PF01478">
    <property type="entry name" value="Peptidase_A24"/>
    <property type="match status" value="1"/>
</dbReference>
<evidence type="ECO:0000313" key="10">
    <source>
        <dbReference type="EMBL" id="MBB4861317.1"/>
    </source>
</evidence>
<feature type="transmembrane region" description="Helical" evidence="7">
    <location>
        <begin position="276"/>
        <end position="294"/>
    </location>
</feature>
<dbReference type="Pfam" id="PF06750">
    <property type="entry name" value="A24_N_bact"/>
    <property type="match status" value="1"/>
</dbReference>
<keyword evidence="5 7" id="KW-1133">Transmembrane helix</keyword>
<dbReference type="GO" id="GO:0004190">
    <property type="term" value="F:aspartic-type endopeptidase activity"/>
    <property type="evidence" value="ECO:0007669"/>
    <property type="project" value="InterPro"/>
</dbReference>
<dbReference type="GO" id="GO:0005886">
    <property type="term" value="C:plasma membrane"/>
    <property type="evidence" value="ECO:0007669"/>
    <property type="project" value="UniProtKB-SubCell"/>
</dbReference>
<dbReference type="InterPro" id="IPR050882">
    <property type="entry name" value="Prepilin_peptidase/N-MTase"/>
</dbReference>
<feature type="transmembrane region" description="Helical" evidence="7">
    <location>
        <begin position="114"/>
        <end position="132"/>
    </location>
</feature>
<comment type="caution">
    <text evidence="10">The sequence shown here is derived from an EMBL/GenBank/DDBJ whole genome shotgun (WGS) entry which is preliminary data.</text>
</comment>
<keyword evidence="4 7" id="KW-0812">Transmembrane</keyword>
<dbReference type="InterPro" id="IPR010627">
    <property type="entry name" value="Prepilin_pept_A24_N"/>
</dbReference>
<evidence type="ECO:0000256" key="6">
    <source>
        <dbReference type="ARBA" id="ARBA00023136"/>
    </source>
</evidence>
<dbReference type="Gene3D" id="1.20.120.1220">
    <property type="match status" value="1"/>
</dbReference>
<accession>A0A7W7KEE5</accession>
<proteinExistence type="inferred from homology"/>
<feature type="transmembrane region" description="Helical" evidence="7">
    <location>
        <begin position="138"/>
        <end position="155"/>
    </location>
</feature>
<dbReference type="PANTHER" id="PTHR30487:SF0">
    <property type="entry name" value="PREPILIN LEADER PEPTIDASE_N-METHYLTRANSFERASE-RELATED"/>
    <property type="match status" value="1"/>
</dbReference>
<feature type="transmembrane region" description="Helical" evidence="7">
    <location>
        <begin position="12"/>
        <end position="34"/>
    </location>
</feature>
<evidence type="ECO:0000313" key="11">
    <source>
        <dbReference type="Proteomes" id="UP000566995"/>
    </source>
</evidence>
<sequence>MTLLDARLYADLPWPYTGLFLMIGAALGSFFNVLALRWPRWQVHCNDTEASFWLKLRGLRAPEIEQPSDTRKLMGGRSHCPTCSKPIPLFLNIPILSWLMLRGRSACCKTPIHIRYLGFELLGFGIFLGISLTCGPTAYGLVIGTLLMVLALIAVIDLTDSFIPDQLLFVALLISYGLTFSSTHWMTLEQTFLWHVGATLVLLALGGLLRAFFNVDGIGGADVHLIGLCGALLGGMPMLYALVICGLLAKPCLSLRNRLFPVGAYAQVIGERGVPLGPILCSGMIGIVFTQLALA</sequence>
<dbReference type="AlphaFoldDB" id="A0A7W7KEE5"/>
<keyword evidence="6 7" id="KW-0472">Membrane</keyword>
<evidence type="ECO:0000256" key="3">
    <source>
        <dbReference type="ARBA" id="ARBA00022475"/>
    </source>
</evidence>
<dbReference type="PANTHER" id="PTHR30487">
    <property type="entry name" value="TYPE 4 PREPILIN-LIKE PROTEINS LEADER PEPTIDE-PROCESSING ENZYME"/>
    <property type="match status" value="1"/>
</dbReference>
<gene>
    <name evidence="10" type="ORF">HNP46_000128</name>
</gene>
<keyword evidence="3" id="KW-1003">Cell membrane</keyword>
<evidence type="ECO:0000256" key="4">
    <source>
        <dbReference type="ARBA" id="ARBA00022692"/>
    </source>
</evidence>
<comment type="similarity">
    <text evidence="2">Belongs to the peptidase A24 family.</text>
</comment>
<evidence type="ECO:0000256" key="5">
    <source>
        <dbReference type="ARBA" id="ARBA00022989"/>
    </source>
</evidence>